<dbReference type="EMBL" id="JANSHE010006937">
    <property type="protein sequence ID" value="KAJ2965639.1"/>
    <property type="molecule type" value="Genomic_DNA"/>
</dbReference>
<evidence type="ECO:0000313" key="2">
    <source>
        <dbReference type="Proteomes" id="UP001144978"/>
    </source>
</evidence>
<keyword evidence="2" id="KW-1185">Reference proteome</keyword>
<sequence>MEAVRSGDAFVVDSDVPIGRNRIAKRRVDRNIHSLELSVIELSLDPIPCHNEVELNQVSQVQVVAETQVAALNRATQGGTATSGTATSLTVTPVQGFELTNRAAAAQRVKEANERWFSSGTFSFVGQKGTSTQK</sequence>
<comment type="caution">
    <text evidence="1">The sequence shown here is derived from an EMBL/GenBank/DDBJ whole genome shotgun (WGS) entry which is preliminary data.</text>
</comment>
<name>A0ACC1MFM2_9APHY</name>
<evidence type="ECO:0000313" key="1">
    <source>
        <dbReference type="EMBL" id="KAJ2965639.1"/>
    </source>
</evidence>
<organism evidence="1 2">
    <name type="scientific">Trametes sanguinea</name>
    <dbReference type="NCBI Taxonomy" id="158606"/>
    <lineage>
        <taxon>Eukaryota</taxon>
        <taxon>Fungi</taxon>
        <taxon>Dikarya</taxon>
        <taxon>Basidiomycota</taxon>
        <taxon>Agaricomycotina</taxon>
        <taxon>Agaricomycetes</taxon>
        <taxon>Polyporales</taxon>
        <taxon>Polyporaceae</taxon>
        <taxon>Trametes</taxon>
    </lineage>
</organism>
<gene>
    <name evidence="1" type="ORF">NUW54_g14051</name>
</gene>
<accession>A0ACC1MFM2</accession>
<protein>
    <submittedName>
        <fullName evidence="1">Uncharacterized protein</fullName>
    </submittedName>
</protein>
<reference evidence="1" key="1">
    <citation type="submission" date="2022-08" db="EMBL/GenBank/DDBJ databases">
        <title>Genome Sequence of Pycnoporus sanguineus.</title>
        <authorList>
            <person name="Buettner E."/>
        </authorList>
    </citation>
    <scope>NUCLEOTIDE SEQUENCE</scope>
    <source>
        <strain evidence="1">CG-C14</strain>
    </source>
</reference>
<proteinExistence type="predicted"/>
<dbReference type="Proteomes" id="UP001144978">
    <property type="component" value="Unassembled WGS sequence"/>
</dbReference>